<protein>
    <submittedName>
        <fullName evidence="2">Uncharacterized protein</fullName>
    </submittedName>
</protein>
<keyword evidence="1" id="KW-1133">Transmembrane helix</keyword>
<keyword evidence="3" id="KW-1185">Reference proteome</keyword>
<gene>
    <name evidence="2" type="ORF">E0H26_07350</name>
</gene>
<organism evidence="2 3">
    <name type="scientific">Micromonospora zingiberis</name>
    <dbReference type="NCBI Taxonomy" id="2053011"/>
    <lineage>
        <taxon>Bacteria</taxon>
        <taxon>Bacillati</taxon>
        <taxon>Actinomycetota</taxon>
        <taxon>Actinomycetes</taxon>
        <taxon>Micromonosporales</taxon>
        <taxon>Micromonosporaceae</taxon>
        <taxon>Micromonospora</taxon>
    </lineage>
</organism>
<dbReference type="Proteomes" id="UP000292274">
    <property type="component" value="Unassembled WGS sequence"/>
</dbReference>
<evidence type="ECO:0000256" key="1">
    <source>
        <dbReference type="SAM" id="Phobius"/>
    </source>
</evidence>
<reference evidence="2 3" key="1">
    <citation type="submission" date="2019-02" db="EMBL/GenBank/DDBJ databases">
        <title>Jishengella sp. nov., isolated from a root of Zingiber montanum.</title>
        <authorList>
            <person name="Kuncharoen N."/>
            <person name="Kudo T."/>
            <person name="Masahiro Y."/>
            <person name="Ohkuma M."/>
            <person name="Tanasupawat S."/>
        </authorList>
    </citation>
    <scope>NUCLEOTIDE SEQUENCE [LARGE SCALE GENOMIC DNA]</scope>
    <source>
        <strain evidence="2 3">PLAI 1-1</strain>
    </source>
</reference>
<comment type="caution">
    <text evidence="2">The sequence shown here is derived from an EMBL/GenBank/DDBJ whole genome shotgun (WGS) entry which is preliminary data.</text>
</comment>
<feature type="transmembrane region" description="Helical" evidence="1">
    <location>
        <begin position="38"/>
        <end position="57"/>
    </location>
</feature>
<evidence type="ECO:0000313" key="2">
    <source>
        <dbReference type="EMBL" id="TCB99202.1"/>
    </source>
</evidence>
<feature type="transmembrane region" description="Helical" evidence="1">
    <location>
        <begin position="6"/>
        <end position="26"/>
    </location>
</feature>
<sequence>MDNPLLWVWIVVVFAAAVFLINVWDARSLRRDGYPVSMWRLVASGLLLLAIFPYAVWETISELFLP</sequence>
<name>A0A4R0GQW5_9ACTN</name>
<dbReference type="AlphaFoldDB" id="A0A4R0GQW5"/>
<dbReference type="EMBL" id="SJJR01000003">
    <property type="protein sequence ID" value="TCB99202.1"/>
    <property type="molecule type" value="Genomic_DNA"/>
</dbReference>
<dbReference type="RefSeq" id="WP_131302476.1">
    <property type="nucleotide sequence ID" value="NZ_SJJR01000003.1"/>
</dbReference>
<proteinExistence type="predicted"/>
<accession>A0A4R0GQW5</accession>
<dbReference type="OrthoDB" id="9973483at2"/>
<keyword evidence="1" id="KW-0812">Transmembrane</keyword>
<evidence type="ECO:0000313" key="3">
    <source>
        <dbReference type="Proteomes" id="UP000292274"/>
    </source>
</evidence>
<keyword evidence="1" id="KW-0472">Membrane</keyword>